<protein>
    <submittedName>
        <fullName evidence="3">NIF-domain-containing protein</fullName>
    </submittedName>
</protein>
<keyword evidence="4" id="KW-1185">Reference proteome</keyword>
<dbReference type="InterPro" id="IPR004274">
    <property type="entry name" value="FCP1_dom"/>
</dbReference>
<dbReference type="Gene3D" id="3.40.50.1000">
    <property type="entry name" value="HAD superfamily/HAD-like"/>
    <property type="match status" value="1"/>
</dbReference>
<sequence>MGEEWLRQVRSRYARPWSQAQRTLDRLHQPSLRPSSFSSHLLALAVSAFLEAALFGVGLTPMNSLSYLSRQFDVLASPRTPPSTPATEHPSFPLDGERHTRLKRSGSTRSFLVPQPSTSSAGWSLRRSYSSPAEVNPSILSSASSLLAPALSRKASPARPSSRRPSVSSTEKGKAIRPKGGDASPAFRHLLFVRIILQLWHAFLATLRSFTRPAAAPGIPAEETAVDDNSDEEEKDTEDESRDEKSPAPSVLLDSSQPPPYQPAIPSPLSQPDISSPLSKSPSPPPSKLPPPLPTGTVSEKPIPLSLSLSDHKSASATLTPPATRSRSVTPTPPTKQTPFHQPKTLVLDLDETLIHSTSRPIPSAGGSGLFGFGGRNKGAGYTVEVVLGGRSTLYHVYKRPFVDYFLRKVSQWYTLVIFTASMQEYADPVIDWLDAGRGILGRRLFRESCTQLPNGSYSKDLSIVEHDLSRVCLIDNSPVCYSINEGAPPSLDLSGRPEAHPSGRSANGIPIEGWTHDPHDEALLDLLPVLDSLRFTSDVRRVLGIRGFS</sequence>
<dbReference type="InterPro" id="IPR036412">
    <property type="entry name" value="HAD-like_sf"/>
</dbReference>
<dbReference type="EMBL" id="ML122250">
    <property type="protein sequence ID" value="RPD66725.1"/>
    <property type="molecule type" value="Genomic_DNA"/>
</dbReference>
<dbReference type="NCBIfam" id="TIGR02251">
    <property type="entry name" value="HIF-SF_euk"/>
    <property type="match status" value="1"/>
</dbReference>
<feature type="region of interest" description="Disordered" evidence="1">
    <location>
        <begin position="78"/>
        <end position="125"/>
    </location>
</feature>
<feature type="compositionally biased region" description="Acidic residues" evidence="1">
    <location>
        <begin position="224"/>
        <end position="241"/>
    </location>
</feature>
<dbReference type="Proteomes" id="UP000313359">
    <property type="component" value="Unassembled WGS sequence"/>
</dbReference>
<evidence type="ECO:0000313" key="3">
    <source>
        <dbReference type="EMBL" id="RPD66725.1"/>
    </source>
</evidence>
<dbReference type="OrthoDB" id="277011at2759"/>
<evidence type="ECO:0000256" key="1">
    <source>
        <dbReference type="SAM" id="MobiDB-lite"/>
    </source>
</evidence>
<feature type="region of interest" description="Disordered" evidence="1">
    <location>
        <begin position="218"/>
        <end position="341"/>
    </location>
</feature>
<dbReference type="SUPFAM" id="SSF56784">
    <property type="entry name" value="HAD-like"/>
    <property type="match status" value="1"/>
</dbReference>
<accession>A0A5C2SS84</accession>
<feature type="compositionally biased region" description="Pro residues" evidence="1">
    <location>
        <begin position="282"/>
        <end position="294"/>
    </location>
</feature>
<dbReference type="PROSITE" id="PS50969">
    <property type="entry name" value="FCP1"/>
    <property type="match status" value="1"/>
</dbReference>
<feature type="domain" description="FCP1 homology" evidence="2">
    <location>
        <begin position="339"/>
        <end position="534"/>
    </location>
</feature>
<dbReference type="CDD" id="cd07521">
    <property type="entry name" value="HAD_FCP1-like"/>
    <property type="match status" value="1"/>
</dbReference>
<dbReference type="AlphaFoldDB" id="A0A5C2SS84"/>
<feature type="region of interest" description="Disordered" evidence="1">
    <location>
        <begin position="150"/>
        <end position="181"/>
    </location>
</feature>
<feature type="compositionally biased region" description="Low complexity" evidence="1">
    <location>
        <begin position="150"/>
        <end position="169"/>
    </location>
</feature>
<dbReference type="STRING" id="1328759.A0A5C2SS84"/>
<dbReference type="GO" id="GO:0016791">
    <property type="term" value="F:phosphatase activity"/>
    <property type="evidence" value="ECO:0007669"/>
    <property type="project" value="InterPro"/>
</dbReference>
<name>A0A5C2SS84_9APHY</name>
<dbReference type="Pfam" id="PF03031">
    <property type="entry name" value="NIF"/>
    <property type="match status" value="2"/>
</dbReference>
<dbReference type="SMART" id="SM00577">
    <property type="entry name" value="CPDc"/>
    <property type="match status" value="1"/>
</dbReference>
<organism evidence="3 4">
    <name type="scientific">Lentinus tigrinus ALCF2SS1-6</name>
    <dbReference type="NCBI Taxonomy" id="1328759"/>
    <lineage>
        <taxon>Eukaryota</taxon>
        <taxon>Fungi</taxon>
        <taxon>Dikarya</taxon>
        <taxon>Basidiomycota</taxon>
        <taxon>Agaricomycotina</taxon>
        <taxon>Agaricomycetes</taxon>
        <taxon>Polyporales</taxon>
        <taxon>Polyporaceae</taxon>
        <taxon>Lentinus</taxon>
    </lineage>
</organism>
<dbReference type="InterPro" id="IPR050365">
    <property type="entry name" value="TIM50"/>
</dbReference>
<feature type="compositionally biased region" description="Low complexity" evidence="1">
    <location>
        <begin position="267"/>
        <end position="281"/>
    </location>
</feature>
<feature type="compositionally biased region" description="Polar residues" evidence="1">
    <location>
        <begin position="107"/>
        <end position="125"/>
    </location>
</feature>
<evidence type="ECO:0000259" key="2">
    <source>
        <dbReference type="PROSITE" id="PS50969"/>
    </source>
</evidence>
<reference evidence="3" key="1">
    <citation type="journal article" date="2018" name="Genome Biol. Evol.">
        <title>Genomics and development of Lentinus tigrinus, a white-rot wood-decaying mushroom with dimorphic fruiting bodies.</title>
        <authorList>
            <person name="Wu B."/>
            <person name="Xu Z."/>
            <person name="Knudson A."/>
            <person name="Carlson A."/>
            <person name="Chen N."/>
            <person name="Kovaka S."/>
            <person name="LaButti K."/>
            <person name="Lipzen A."/>
            <person name="Pennachio C."/>
            <person name="Riley R."/>
            <person name="Schakwitz W."/>
            <person name="Umezawa K."/>
            <person name="Ohm R.A."/>
            <person name="Grigoriev I.V."/>
            <person name="Nagy L.G."/>
            <person name="Gibbons J."/>
            <person name="Hibbett D."/>
        </authorList>
    </citation>
    <scope>NUCLEOTIDE SEQUENCE [LARGE SCALE GENOMIC DNA]</scope>
    <source>
        <strain evidence="3">ALCF2SS1-6</strain>
    </source>
</reference>
<dbReference type="InterPro" id="IPR011948">
    <property type="entry name" value="Dullard_phosphatase"/>
</dbReference>
<dbReference type="InterPro" id="IPR023214">
    <property type="entry name" value="HAD_sf"/>
</dbReference>
<gene>
    <name evidence="3" type="ORF">L227DRAFT_568943</name>
</gene>
<feature type="compositionally biased region" description="Pro residues" evidence="1">
    <location>
        <begin position="257"/>
        <end position="266"/>
    </location>
</feature>
<feature type="compositionally biased region" description="Low complexity" evidence="1">
    <location>
        <begin position="320"/>
        <end position="330"/>
    </location>
</feature>
<proteinExistence type="predicted"/>
<dbReference type="PANTHER" id="PTHR12210">
    <property type="entry name" value="DULLARD PROTEIN PHOSPHATASE"/>
    <property type="match status" value="1"/>
</dbReference>
<evidence type="ECO:0000313" key="4">
    <source>
        <dbReference type="Proteomes" id="UP000313359"/>
    </source>
</evidence>